<dbReference type="PANTHER" id="PTHR12630:SF1">
    <property type="entry name" value="GLUCOSIDASE 2 SUBUNIT BETA"/>
    <property type="match status" value="1"/>
</dbReference>
<keyword evidence="2 7" id="KW-0732">Signal</keyword>
<feature type="domain" description="MRH" evidence="8">
    <location>
        <begin position="427"/>
        <end position="549"/>
    </location>
</feature>
<dbReference type="PROSITE" id="PS51914">
    <property type="entry name" value="MRH"/>
    <property type="match status" value="1"/>
</dbReference>
<evidence type="ECO:0000313" key="9">
    <source>
        <dbReference type="EMBL" id="CUS11242.1"/>
    </source>
</evidence>
<keyword evidence="3" id="KW-0256">Endoplasmic reticulum</keyword>
<evidence type="ECO:0000256" key="2">
    <source>
        <dbReference type="ARBA" id="ARBA00022729"/>
    </source>
</evidence>
<dbReference type="GO" id="GO:0017177">
    <property type="term" value="C:glucosidase II complex"/>
    <property type="evidence" value="ECO:0007669"/>
    <property type="project" value="TreeGrafter"/>
</dbReference>
<dbReference type="Proteomes" id="UP001412239">
    <property type="component" value="Unassembled WGS sequence"/>
</dbReference>
<name>A0A292PUG0_9PEZI</name>
<dbReference type="Pfam" id="PF12999">
    <property type="entry name" value="PRKCSH-like"/>
    <property type="match status" value="1"/>
</dbReference>
<dbReference type="InterPro" id="IPR009011">
    <property type="entry name" value="Man6P_isomerase_rcpt-bd_dom_sf"/>
</dbReference>
<dbReference type="SUPFAM" id="SSF50911">
    <property type="entry name" value="Mannose 6-phosphate receptor domain"/>
    <property type="match status" value="1"/>
</dbReference>
<accession>A0A292PUG0</accession>
<dbReference type="EMBL" id="LN891027">
    <property type="protein sequence ID" value="CUS11242.1"/>
    <property type="molecule type" value="Genomic_DNA"/>
</dbReference>
<evidence type="ECO:0000313" key="10">
    <source>
        <dbReference type="Proteomes" id="UP001412239"/>
    </source>
</evidence>
<evidence type="ECO:0000256" key="7">
    <source>
        <dbReference type="SAM" id="SignalP"/>
    </source>
</evidence>
<evidence type="ECO:0000256" key="1">
    <source>
        <dbReference type="ARBA" id="ARBA00022387"/>
    </source>
</evidence>
<organism evidence="9 10">
    <name type="scientific">Tuber aestivum</name>
    <name type="common">summer truffle</name>
    <dbReference type="NCBI Taxonomy" id="59557"/>
    <lineage>
        <taxon>Eukaryota</taxon>
        <taxon>Fungi</taxon>
        <taxon>Dikarya</taxon>
        <taxon>Ascomycota</taxon>
        <taxon>Pezizomycotina</taxon>
        <taxon>Pezizomycetes</taxon>
        <taxon>Pezizales</taxon>
        <taxon>Tuberaceae</taxon>
        <taxon>Tuber</taxon>
    </lineage>
</organism>
<dbReference type="InterPro" id="IPR036607">
    <property type="entry name" value="PRKCSH"/>
</dbReference>
<keyword evidence="5" id="KW-0175">Coiled coil</keyword>
<protein>
    <recommendedName>
        <fullName evidence="1">Glucosidase 2 subunit beta</fullName>
    </recommendedName>
</protein>
<dbReference type="GO" id="GO:0006491">
    <property type="term" value="P:N-glycan processing"/>
    <property type="evidence" value="ECO:0007669"/>
    <property type="project" value="TreeGrafter"/>
</dbReference>
<keyword evidence="4" id="KW-1015">Disulfide bond</keyword>
<dbReference type="AlphaFoldDB" id="A0A292PUG0"/>
<feature type="coiled-coil region" evidence="5">
    <location>
        <begin position="160"/>
        <end position="223"/>
    </location>
</feature>
<dbReference type="Pfam" id="PF13015">
    <property type="entry name" value="PRKCSH_1"/>
    <property type="match status" value="1"/>
</dbReference>
<evidence type="ECO:0000256" key="6">
    <source>
        <dbReference type="SAM" id="MobiDB-lite"/>
    </source>
</evidence>
<feature type="region of interest" description="Disordered" evidence="6">
    <location>
        <begin position="18"/>
        <end position="41"/>
    </location>
</feature>
<evidence type="ECO:0000256" key="3">
    <source>
        <dbReference type="ARBA" id="ARBA00022824"/>
    </source>
</evidence>
<dbReference type="InterPro" id="IPR044865">
    <property type="entry name" value="MRH_dom"/>
</dbReference>
<dbReference type="InterPro" id="IPR028146">
    <property type="entry name" value="PRKCSH_N"/>
</dbReference>
<dbReference type="PANTHER" id="PTHR12630">
    <property type="entry name" value="N-LINKED OLIGOSACCHARIDE PROCESSING"/>
    <property type="match status" value="1"/>
</dbReference>
<keyword evidence="10" id="KW-1185">Reference proteome</keyword>
<feature type="chain" id="PRO_5012900452" description="Glucosidase 2 subunit beta" evidence="7">
    <location>
        <begin position="21"/>
        <end position="560"/>
    </location>
</feature>
<dbReference type="Gene3D" id="2.70.130.10">
    <property type="entry name" value="Mannose-6-phosphate receptor binding domain"/>
    <property type="match status" value="1"/>
</dbReference>
<evidence type="ECO:0000256" key="5">
    <source>
        <dbReference type="SAM" id="Coils"/>
    </source>
</evidence>
<dbReference type="Gene3D" id="4.10.400.10">
    <property type="entry name" value="Low-density Lipoprotein Receptor"/>
    <property type="match status" value="1"/>
</dbReference>
<evidence type="ECO:0000256" key="4">
    <source>
        <dbReference type="ARBA" id="ARBA00023157"/>
    </source>
</evidence>
<gene>
    <name evidence="9" type="ORF">GSTUAT00004669001</name>
</gene>
<dbReference type="InterPro" id="IPR036055">
    <property type="entry name" value="LDL_receptor-like_sf"/>
</dbReference>
<reference evidence="9" key="1">
    <citation type="submission" date="2015-10" db="EMBL/GenBank/DDBJ databases">
        <authorList>
            <person name="Regsiter A."/>
            <person name="william w."/>
        </authorList>
    </citation>
    <scope>NUCLEOTIDE SEQUENCE</scope>
    <source>
        <strain evidence="9">Montdore</strain>
    </source>
</reference>
<proteinExistence type="predicted"/>
<feature type="coiled-coil region" evidence="5">
    <location>
        <begin position="249"/>
        <end position="283"/>
    </location>
</feature>
<sequence length="560" mass="62451">MRRGSILLLLSSASITTASSTPRGVSPEGTKGFPSPNSQFRGERDEEYAKLYAPSAEKTFTCLTNPHVSIPYKSVNDDYCDCPDGSDEPGTSACSHLPHKSLAIRGFYCKNEKHTPAFLPLGRVNDGICDYEVCCDGSDEWAGVGGVKCENKCGEIGKAARKLAAERERLRNEGARKKKELLDGAKTMRIELEDNVKTTRVNIEELEEKVKWLEVQLKETEEKERLKMVKQPKEGSNLGVLVSLARERMQDLRTSLEKIRGDRDSARSKLEKAEGILKALKEGYNPNFNDEGVKVAVRAWEEYLAQEEEHSENRAEERDLDSLLGEDEIDWEGFTEVDNITESYAPEGISTWVHSKFTGFRQMLVENGLLAARSDDGIPESRALASARQALQTGKTEESDAKSRLETLLSDLTYSYGEDDVFRPLKGECISSQFGEYTYEYCFLGTAYQKSLKDSSSVSLGEYSRIEVDKSVNDASTRGIFESGWEEAHDEGLSGVSLIHENGQQCWNGPRRSVKVDLYCSAVDELRSVKEEEKCVYRFEVGTAAVCGGENVGENVRDEL</sequence>
<feature type="signal peptide" evidence="7">
    <location>
        <begin position="1"/>
        <end position="20"/>
    </location>
</feature>
<dbReference type="InterPro" id="IPR039794">
    <property type="entry name" value="Gtb1-like"/>
</dbReference>
<evidence type="ECO:0000259" key="8">
    <source>
        <dbReference type="PROSITE" id="PS51914"/>
    </source>
</evidence>